<protein>
    <submittedName>
        <fullName evidence="1">Uncharacterized protein</fullName>
    </submittedName>
</protein>
<evidence type="ECO:0000313" key="1">
    <source>
        <dbReference type="EMBL" id="OJA12191.1"/>
    </source>
</evidence>
<proteinExistence type="predicted"/>
<dbReference type="Proteomes" id="UP000183567">
    <property type="component" value="Unassembled WGS sequence"/>
</dbReference>
<keyword evidence="2" id="KW-1185">Reference proteome</keyword>
<comment type="caution">
    <text evidence="1">The sequence shown here is derived from an EMBL/GenBank/DDBJ whole genome shotgun (WGS) entry which is preliminary data.</text>
</comment>
<reference evidence="1 2" key="1">
    <citation type="submission" date="2016-03" db="EMBL/GenBank/DDBJ databases">
        <title>Comparative genomics of the ectomycorrhizal sister species Rhizopogon vinicolor and Rhizopogon vesiculosus (Basidiomycota: Boletales) reveals a divergence of the mating type B locus.</title>
        <authorList>
            <person name="Mujic A.B."/>
            <person name="Kuo A."/>
            <person name="Tritt A."/>
            <person name="Lipzen A."/>
            <person name="Chen C."/>
            <person name="Johnson J."/>
            <person name="Sharma A."/>
            <person name="Barry K."/>
            <person name="Grigoriev I.V."/>
            <person name="Spatafora J.W."/>
        </authorList>
    </citation>
    <scope>NUCLEOTIDE SEQUENCE [LARGE SCALE GENOMIC DNA]</scope>
    <source>
        <strain evidence="1 2">AM-OR11-056</strain>
    </source>
</reference>
<dbReference type="EMBL" id="LVVM01004788">
    <property type="protein sequence ID" value="OJA12191.1"/>
    <property type="molecule type" value="Genomic_DNA"/>
</dbReference>
<organism evidence="1 2">
    <name type="scientific">Rhizopogon vesiculosus</name>
    <dbReference type="NCBI Taxonomy" id="180088"/>
    <lineage>
        <taxon>Eukaryota</taxon>
        <taxon>Fungi</taxon>
        <taxon>Dikarya</taxon>
        <taxon>Basidiomycota</taxon>
        <taxon>Agaricomycotina</taxon>
        <taxon>Agaricomycetes</taxon>
        <taxon>Agaricomycetidae</taxon>
        <taxon>Boletales</taxon>
        <taxon>Suillineae</taxon>
        <taxon>Rhizopogonaceae</taxon>
        <taxon>Rhizopogon</taxon>
    </lineage>
</organism>
<dbReference type="AlphaFoldDB" id="A0A1J8PUN4"/>
<sequence length="314" mass="34519">MDLGMITNADMPSSHSFLLTHPMLRNMGHDTSTCGSALYSPPYLATNHACKAGWNVCALTAPSPTYDGGCIETYFIDTANTSGSPHRRARCHTGGHNIASAPHDLLLHTLSQKGPGKYVSLPGRGGIGRRSSNPTGGQLHMQHTVRVEALRYLVVHCLPLALDLTRLSRIYFYNPDSSYKNKRYPQTVIEDQIPQNHVSAAISVLLDDEQEEDPLDVPIPTSRVRFTQQEDTALTSMARHSQPEAGPLSRLPESEEHAEAVFLAQLHLESYHVPCFHSPSTVVRTHHLLHASHHALQLLLLLLVAMSGSILSRV</sequence>
<accession>A0A1J8PUN4</accession>
<name>A0A1J8PUN4_9AGAM</name>
<gene>
    <name evidence="1" type="ORF">AZE42_03926</name>
</gene>
<evidence type="ECO:0000313" key="2">
    <source>
        <dbReference type="Proteomes" id="UP000183567"/>
    </source>
</evidence>